<dbReference type="Proteomes" id="UP000824201">
    <property type="component" value="Unassembled WGS sequence"/>
</dbReference>
<dbReference type="AlphaFoldDB" id="A0A9D1JC56"/>
<organism evidence="1 2">
    <name type="scientific">Candidatus Fimimorpha faecalis</name>
    <dbReference type="NCBI Taxonomy" id="2840824"/>
    <lineage>
        <taxon>Bacteria</taxon>
        <taxon>Bacillati</taxon>
        <taxon>Bacillota</taxon>
        <taxon>Clostridia</taxon>
        <taxon>Eubacteriales</taxon>
        <taxon>Candidatus Fimimorpha</taxon>
    </lineage>
</organism>
<accession>A0A9D1JC56</accession>
<gene>
    <name evidence="1" type="ORF">IAC96_02630</name>
</gene>
<evidence type="ECO:0000313" key="2">
    <source>
        <dbReference type="Proteomes" id="UP000824201"/>
    </source>
</evidence>
<dbReference type="EMBL" id="DVHN01000032">
    <property type="protein sequence ID" value="HIR87823.1"/>
    <property type="molecule type" value="Genomic_DNA"/>
</dbReference>
<evidence type="ECO:0000313" key="1">
    <source>
        <dbReference type="EMBL" id="HIR87823.1"/>
    </source>
</evidence>
<reference evidence="1" key="1">
    <citation type="submission" date="2020-10" db="EMBL/GenBank/DDBJ databases">
        <authorList>
            <person name="Gilroy R."/>
        </authorList>
    </citation>
    <scope>NUCLEOTIDE SEQUENCE</scope>
    <source>
        <strain evidence="1">ChiW13-3771</strain>
    </source>
</reference>
<sequence>MHQNVLEDEIQKDKIIEIWENEFPDGDVICHLEGYEKMEIGKEYLLFLRKSMTDDCFIPLGVTYGKVSVVEEPDSEFIKLHAANMDPNVKTIAVQAREKYVQ</sequence>
<comment type="caution">
    <text evidence="1">The sequence shown here is derived from an EMBL/GenBank/DDBJ whole genome shotgun (WGS) entry which is preliminary data.</text>
</comment>
<reference evidence="1" key="2">
    <citation type="journal article" date="2021" name="PeerJ">
        <title>Extensive microbial diversity within the chicken gut microbiome revealed by metagenomics and culture.</title>
        <authorList>
            <person name="Gilroy R."/>
            <person name="Ravi A."/>
            <person name="Getino M."/>
            <person name="Pursley I."/>
            <person name="Horton D.L."/>
            <person name="Alikhan N.F."/>
            <person name="Baker D."/>
            <person name="Gharbi K."/>
            <person name="Hall N."/>
            <person name="Watson M."/>
            <person name="Adriaenssens E.M."/>
            <person name="Foster-Nyarko E."/>
            <person name="Jarju S."/>
            <person name="Secka A."/>
            <person name="Antonio M."/>
            <person name="Oren A."/>
            <person name="Chaudhuri R.R."/>
            <person name="La Ragione R."/>
            <person name="Hildebrand F."/>
            <person name="Pallen M.J."/>
        </authorList>
    </citation>
    <scope>NUCLEOTIDE SEQUENCE</scope>
    <source>
        <strain evidence="1">ChiW13-3771</strain>
    </source>
</reference>
<protein>
    <submittedName>
        <fullName evidence="1">Uncharacterized protein</fullName>
    </submittedName>
</protein>
<proteinExistence type="predicted"/>
<name>A0A9D1JC56_9FIRM</name>